<feature type="transmembrane region" description="Helical" evidence="1">
    <location>
        <begin position="292"/>
        <end position="313"/>
    </location>
</feature>
<sequence length="445" mass="46685">MSPGPGGGYSGGPCQETPCLPPGCPGFLGVPWLCGGKHDAPTPKVHGHPGVSGLGFLWKLSCGLASTVLTLACKGDGGVPPVVSMAKHLLHRRIGYALIAVTFMSLTLGPLMALEQGELVRGLLSAVTQNTTQQNIIARSAGEVLKYFWPPFVGCLFVFLFIPPRILYVGFWPKTLSSFGRGFGGSTHREARIVVAAFAFAGFLLVVVAWSYMGATLTGMEPVLEQTLAIADQQLVEITAMGSDMDQYASLSNDSSALTEAVASFTALAADARDASSKAESFLTSAVYTSEAMAFVFMQLVLVTYAMAFAASLSKRPHLMLGVHFAGLFALLLQLLAGTMYGTMLAIFNGIDNEMSETPDVSAALNGTDYSSQAAEFTKLIAYCSEDGGDVAMGATFAAVASSMANTGDSVPISFPSEEAAASLTVDEMKTFVAVASDQIEESSY</sequence>
<feature type="transmembrane region" description="Helical" evidence="1">
    <location>
        <begin position="193"/>
        <end position="213"/>
    </location>
</feature>
<name>A0ABN9P6C9_9DINO</name>
<feature type="transmembrane region" description="Helical" evidence="1">
    <location>
        <begin position="94"/>
        <end position="114"/>
    </location>
</feature>
<keyword evidence="3" id="KW-1185">Reference proteome</keyword>
<reference evidence="2" key="1">
    <citation type="submission" date="2023-10" db="EMBL/GenBank/DDBJ databases">
        <authorList>
            <person name="Chen Y."/>
            <person name="Shah S."/>
            <person name="Dougan E. K."/>
            <person name="Thang M."/>
            <person name="Chan C."/>
        </authorList>
    </citation>
    <scope>NUCLEOTIDE SEQUENCE [LARGE SCALE GENOMIC DNA]</scope>
</reference>
<keyword evidence="1" id="KW-0472">Membrane</keyword>
<feature type="transmembrane region" description="Helical" evidence="1">
    <location>
        <begin position="325"/>
        <end position="348"/>
    </location>
</feature>
<evidence type="ECO:0000313" key="2">
    <source>
        <dbReference type="EMBL" id="CAK0788070.1"/>
    </source>
</evidence>
<keyword evidence="1" id="KW-1133">Transmembrane helix</keyword>
<organism evidence="2 3">
    <name type="scientific">Prorocentrum cordatum</name>
    <dbReference type="NCBI Taxonomy" id="2364126"/>
    <lineage>
        <taxon>Eukaryota</taxon>
        <taxon>Sar</taxon>
        <taxon>Alveolata</taxon>
        <taxon>Dinophyceae</taxon>
        <taxon>Prorocentrales</taxon>
        <taxon>Prorocentraceae</taxon>
        <taxon>Prorocentrum</taxon>
    </lineage>
</organism>
<accession>A0ABN9P6C9</accession>
<keyword evidence="1" id="KW-0812">Transmembrane</keyword>
<protein>
    <recommendedName>
        <fullName evidence="4">H(+)-exporting diphosphatase</fullName>
    </recommendedName>
</protein>
<evidence type="ECO:0000313" key="3">
    <source>
        <dbReference type="Proteomes" id="UP001189429"/>
    </source>
</evidence>
<evidence type="ECO:0008006" key="4">
    <source>
        <dbReference type="Google" id="ProtNLM"/>
    </source>
</evidence>
<feature type="transmembrane region" description="Helical" evidence="1">
    <location>
        <begin position="148"/>
        <end position="172"/>
    </location>
</feature>
<gene>
    <name evidence="2" type="ORF">PCOR1329_LOCUS39</name>
</gene>
<evidence type="ECO:0000256" key="1">
    <source>
        <dbReference type="SAM" id="Phobius"/>
    </source>
</evidence>
<comment type="caution">
    <text evidence="2">The sequence shown here is derived from an EMBL/GenBank/DDBJ whole genome shotgun (WGS) entry which is preliminary data.</text>
</comment>
<proteinExistence type="predicted"/>
<dbReference type="Proteomes" id="UP001189429">
    <property type="component" value="Unassembled WGS sequence"/>
</dbReference>
<dbReference type="EMBL" id="CAUYUJ010000001">
    <property type="protein sequence ID" value="CAK0788070.1"/>
    <property type="molecule type" value="Genomic_DNA"/>
</dbReference>